<feature type="domain" description="HDOD" evidence="1">
    <location>
        <begin position="51"/>
        <end position="240"/>
    </location>
</feature>
<dbReference type="PANTHER" id="PTHR33525:SF6">
    <property type="entry name" value="HDOD DOMAIN-CONTAINING PROTEIN"/>
    <property type="match status" value="1"/>
</dbReference>
<gene>
    <name evidence="2" type="ORF">ALSL_1112</name>
</gene>
<dbReference type="AlphaFoldDB" id="A0A2Z6E3W7"/>
<dbReference type="PANTHER" id="PTHR33525">
    <property type="match status" value="1"/>
</dbReference>
<dbReference type="EMBL" id="AP018560">
    <property type="protein sequence ID" value="BBD79775.1"/>
    <property type="molecule type" value="Genomic_DNA"/>
</dbReference>
<dbReference type="PROSITE" id="PS51833">
    <property type="entry name" value="HDOD"/>
    <property type="match status" value="1"/>
</dbReference>
<evidence type="ECO:0000313" key="3">
    <source>
        <dbReference type="Proteomes" id="UP000270530"/>
    </source>
</evidence>
<dbReference type="Pfam" id="PF08668">
    <property type="entry name" value="HDOD"/>
    <property type="match status" value="1"/>
</dbReference>
<name>A0A2Z6E3W7_9GAMM</name>
<keyword evidence="3" id="KW-1185">Reference proteome</keyword>
<accession>A0A2Z6E3W7</accession>
<protein>
    <recommendedName>
        <fullName evidence="1">HDOD domain-containing protein</fullName>
    </recommendedName>
</protein>
<evidence type="ECO:0000313" key="2">
    <source>
        <dbReference type="EMBL" id="BBD79775.1"/>
    </source>
</evidence>
<reference evidence="3" key="1">
    <citation type="submission" date="2018-04" db="EMBL/GenBank/DDBJ databases">
        <authorList>
            <person name="Watanabe M."/>
            <person name="Kojima H."/>
        </authorList>
    </citation>
    <scope>NUCLEOTIDE SEQUENCE [LARGE SCALE GENOMIC DNA]</scope>
    <source>
        <strain evidence="3">Dysh456</strain>
    </source>
</reference>
<reference evidence="3" key="2">
    <citation type="submission" date="2018-06" db="EMBL/GenBank/DDBJ databases">
        <title>Genome sequence of Rhodanobacteraceae bacterium strain Dysh456.</title>
        <authorList>
            <person name="Fukui M."/>
        </authorList>
    </citation>
    <scope>NUCLEOTIDE SEQUENCE [LARGE SCALE GENOMIC DNA]</scope>
    <source>
        <strain evidence="3">Dysh456</strain>
    </source>
</reference>
<dbReference type="Gene3D" id="1.10.3210.10">
    <property type="entry name" value="Hypothetical protein af1432"/>
    <property type="match status" value="1"/>
</dbReference>
<dbReference type="Proteomes" id="UP000270530">
    <property type="component" value="Chromosome"/>
</dbReference>
<sequence length="308" mass="33238">MPTLTQEALAARFHRYVLDLPPAAQTAPSEAEQATLRRLETITARFDARSLPRLPSILPQLLRMLRSDDSAGSQLATLIGRDPVLVGEVLRIAGSAHYRTAQPIHSLRHAVVLLGQEGLRRVATQHVMRPILQASAGMHAHLAGQRLWDHADRCAHASAWLGRQVGCEPFEAYLAGMTCNAGTGAVVRLLDQEAPPSLAPYSDAFLAACMQLGAAVSLRAAEYWELPATVTGALDERCRASQQPPASPLGLALCAADLLAMGQVLSERGLIDPDTEIEAPWPEVFGPAVILRCRQDLARQFHGQGIKP</sequence>
<dbReference type="SUPFAM" id="SSF109604">
    <property type="entry name" value="HD-domain/PDEase-like"/>
    <property type="match status" value="1"/>
</dbReference>
<proteinExistence type="predicted"/>
<organism evidence="2 3">
    <name type="scientific">Aerosticca soli</name>
    <dbReference type="NCBI Taxonomy" id="2010829"/>
    <lineage>
        <taxon>Bacteria</taxon>
        <taxon>Pseudomonadati</taxon>
        <taxon>Pseudomonadota</taxon>
        <taxon>Gammaproteobacteria</taxon>
        <taxon>Lysobacterales</taxon>
        <taxon>Rhodanobacteraceae</taxon>
        <taxon>Aerosticca</taxon>
    </lineage>
</organism>
<dbReference type="InterPro" id="IPR052340">
    <property type="entry name" value="RNase_Y/CdgJ"/>
</dbReference>
<evidence type="ECO:0000259" key="1">
    <source>
        <dbReference type="PROSITE" id="PS51833"/>
    </source>
</evidence>
<dbReference type="KEGG" id="rbd:ALSL_1112"/>
<dbReference type="InterPro" id="IPR013976">
    <property type="entry name" value="HDOD"/>
</dbReference>